<evidence type="ECO:0000313" key="1">
    <source>
        <dbReference type="EMBL" id="KAH3800713.1"/>
    </source>
</evidence>
<reference evidence="1" key="2">
    <citation type="submission" date="2020-11" db="EMBL/GenBank/DDBJ databases">
        <authorList>
            <person name="McCartney M.A."/>
            <person name="Auch B."/>
            <person name="Kono T."/>
            <person name="Mallez S."/>
            <person name="Becker A."/>
            <person name="Gohl D.M."/>
            <person name="Silverstein K.A.T."/>
            <person name="Koren S."/>
            <person name="Bechman K.B."/>
            <person name="Herman A."/>
            <person name="Abrahante J.E."/>
            <person name="Garbe J."/>
        </authorList>
    </citation>
    <scope>NUCLEOTIDE SEQUENCE</scope>
    <source>
        <strain evidence="1">Duluth1</strain>
        <tissue evidence="1">Whole animal</tissue>
    </source>
</reference>
<comment type="caution">
    <text evidence="1">The sequence shown here is derived from an EMBL/GenBank/DDBJ whole genome shotgun (WGS) entry which is preliminary data.</text>
</comment>
<protein>
    <submittedName>
        <fullName evidence="1">Uncharacterized protein</fullName>
    </submittedName>
</protein>
<reference evidence="1" key="1">
    <citation type="journal article" date="2019" name="bioRxiv">
        <title>The Genome of the Zebra Mussel, Dreissena polymorpha: A Resource for Invasive Species Research.</title>
        <authorList>
            <person name="McCartney M.A."/>
            <person name="Auch B."/>
            <person name="Kono T."/>
            <person name="Mallez S."/>
            <person name="Zhang Y."/>
            <person name="Obille A."/>
            <person name="Becker A."/>
            <person name="Abrahante J.E."/>
            <person name="Garbe J."/>
            <person name="Badalamenti J.P."/>
            <person name="Herman A."/>
            <person name="Mangelson H."/>
            <person name="Liachko I."/>
            <person name="Sullivan S."/>
            <person name="Sone E.D."/>
            <person name="Koren S."/>
            <person name="Silverstein K.A.T."/>
            <person name="Beckman K.B."/>
            <person name="Gohl D.M."/>
        </authorList>
    </citation>
    <scope>NUCLEOTIDE SEQUENCE</scope>
    <source>
        <strain evidence="1">Duluth1</strain>
        <tissue evidence="1">Whole animal</tissue>
    </source>
</reference>
<proteinExistence type="predicted"/>
<keyword evidence="2" id="KW-1185">Reference proteome</keyword>
<dbReference type="AlphaFoldDB" id="A0A9D4FP23"/>
<evidence type="ECO:0000313" key="2">
    <source>
        <dbReference type="Proteomes" id="UP000828390"/>
    </source>
</evidence>
<dbReference type="Proteomes" id="UP000828390">
    <property type="component" value="Unassembled WGS sequence"/>
</dbReference>
<accession>A0A9D4FP23</accession>
<gene>
    <name evidence="1" type="ORF">DPMN_154353</name>
</gene>
<name>A0A9D4FP23_DREPO</name>
<organism evidence="1 2">
    <name type="scientific">Dreissena polymorpha</name>
    <name type="common">Zebra mussel</name>
    <name type="synonym">Mytilus polymorpha</name>
    <dbReference type="NCBI Taxonomy" id="45954"/>
    <lineage>
        <taxon>Eukaryota</taxon>
        <taxon>Metazoa</taxon>
        <taxon>Spiralia</taxon>
        <taxon>Lophotrochozoa</taxon>
        <taxon>Mollusca</taxon>
        <taxon>Bivalvia</taxon>
        <taxon>Autobranchia</taxon>
        <taxon>Heteroconchia</taxon>
        <taxon>Euheterodonta</taxon>
        <taxon>Imparidentia</taxon>
        <taxon>Neoheterodontei</taxon>
        <taxon>Myida</taxon>
        <taxon>Dreissenoidea</taxon>
        <taxon>Dreissenidae</taxon>
        <taxon>Dreissena</taxon>
    </lineage>
</organism>
<dbReference type="EMBL" id="JAIWYP010000007">
    <property type="protein sequence ID" value="KAH3800713.1"/>
    <property type="molecule type" value="Genomic_DNA"/>
</dbReference>
<sequence length="90" mass="10275">MLFIISGSSATVNYFTLKPQDVLMWMTDVRAIPAIGYHTQIKVLFREETRLNKCALILTLRPHPTAVDNIVQYYTGLVKRYLEGIAVSKM</sequence>